<feature type="region of interest" description="Disordered" evidence="1">
    <location>
        <begin position="52"/>
        <end position="71"/>
    </location>
</feature>
<evidence type="ECO:0000313" key="2">
    <source>
        <dbReference type="EMBL" id="RIJ46065.1"/>
    </source>
</evidence>
<dbReference type="AlphaFoldDB" id="A0A399SVH3"/>
<reference evidence="2 3" key="1">
    <citation type="submission" date="2018-08" db="EMBL/GenBank/DDBJ databases">
        <title>Pallidiluteibacterium maritimus gen. nov., sp. nov., isolated from coastal sediment.</title>
        <authorList>
            <person name="Zhou L.Y."/>
        </authorList>
    </citation>
    <scope>NUCLEOTIDE SEQUENCE [LARGE SCALE GENOMIC DNA]</scope>
    <source>
        <strain evidence="2 3">XSD2</strain>
    </source>
</reference>
<evidence type="ECO:0000256" key="1">
    <source>
        <dbReference type="SAM" id="MobiDB-lite"/>
    </source>
</evidence>
<gene>
    <name evidence="2" type="ORF">D1614_20275</name>
</gene>
<proteinExistence type="predicted"/>
<evidence type="ECO:0000313" key="3">
    <source>
        <dbReference type="Proteomes" id="UP000265926"/>
    </source>
</evidence>
<name>A0A399SVH3_9BACT</name>
<comment type="caution">
    <text evidence="2">The sequence shown here is derived from an EMBL/GenBank/DDBJ whole genome shotgun (WGS) entry which is preliminary data.</text>
</comment>
<feature type="region of interest" description="Disordered" evidence="1">
    <location>
        <begin position="1"/>
        <end position="20"/>
    </location>
</feature>
<dbReference type="Proteomes" id="UP000265926">
    <property type="component" value="Unassembled WGS sequence"/>
</dbReference>
<organism evidence="2 3">
    <name type="scientific">Maribellus luteus</name>
    <dbReference type="NCBI Taxonomy" id="2305463"/>
    <lineage>
        <taxon>Bacteria</taxon>
        <taxon>Pseudomonadati</taxon>
        <taxon>Bacteroidota</taxon>
        <taxon>Bacteroidia</taxon>
        <taxon>Marinilabiliales</taxon>
        <taxon>Prolixibacteraceae</taxon>
        <taxon>Maribellus</taxon>
    </lineage>
</organism>
<protein>
    <submittedName>
        <fullName evidence="2">Uncharacterized protein</fullName>
    </submittedName>
</protein>
<dbReference type="RefSeq" id="WP_119439816.1">
    <property type="nucleotide sequence ID" value="NZ_QWGR01000017.1"/>
</dbReference>
<sequence length="71" mass="7807">MKNGVRSGTGKSEFGKDKHEHEHLLPVETGSPGFGYVIFIVHVLLNSEANVRKSSIQKSPSKKMNETIEIG</sequence>
<keyword evidence="3" id="KW-1185">Reference proteome</keyword>
<accession>A0A399SVH3</accession>
<dbReference type="EMBL" id="QWGR01000017">
    <property type="protein sequence ID" value="RIJ46065.1"/>
    <property type="molecule type" value="Genomic_DNA"/>
</dbReference>